<feature type="region of interest" description="Disordered" evidence="8">
    <location>
        <begin position="145"/>
        <end position="223"/>
    </location>
</feature>
<dbReference type="PROSITE" id="PS50868">
    <property type="entry name" value="POST_SET"/>
    <property type="match status" value="1"/>
</dbReference>
<dbReference type="RefSeq" id="XP_007764705.1">
    <property type="nucleotide sequence ID" value="XM_007766515.1"/>
</dbReference>
<keyword evidence="13" id="KW-1185">Reference proteome</keyword>
<dbReference type="SUPFAM" id="SSF82199">
    <property type="entry name" value="SET domain"/>
    <property type="match status" value="1"/>
</dbReference>
<dbReference type="GO" id="GO:0005634">
    <property type="term" value="C:nucleus"/>
    <property type="evidence" value="ECO:0007669"/>
    <property type="project" value="InterPro"/>
</dbReference>
<keyword evidence="5" id="KW-0949">S-adenosyl-L-methionine</keyword>
<name>A0A5M3N275_CONPW</name>
<evidence type="ECO:0000259" key="9">
    <source>
        <dbReference type="PROSITE" id="PS50280"/>
    </source>
</evidence>
<comment type="subcellular location">
    <subcellularLocation>
        <location evidence="1">Chromosome</location>
    </subcellularLocation>
</comment>
<evidence type="ECO:0000259" key="11">
    <source>
        <dbReference type="PROSITE" id="PS50868"/>
    </source>
</evidence>
<feature type="compositionally biased region" description="Low complexity" evidence="8">
    <location>
        <begin position="195"/>
        <end position="209"/>
    </location>
</feature>
<dbReference type="Gene3D" id="2.40.50.40">
    <property type="match status" value="1"/>
</dbReference>
<dbReference type="InterPro" id="IPR007728">
    <property type="entry name" value="Pre-SET_dom"/>
</dbReference>
<evidence type="ECO:0000313" key="13">
    <source>
        <dbReference type="Proteomes" id="UP000053558"/>
    </source>
</evidence>
<keyword evidence="7" id="KW-0862">Zinc</keyword>
<feature type="domain" description="Post-SET" evidence="11">
    <location>
        <begin position="504"/>
        <end position="519"/>
    </location>
</feature>
<dbReference type="OMA" id="MYLEREY"/>
<dbReference type="InterPro" id="IPR050973">
    <property type="entry name" value="H3K9_Histone-Lys_N-MTase"/>
</dbReference>
<dbReference type="PROSITE" id="PS50867">
    <property type="entry name" value="PRE_SET"/>
    <property type="match status" value="1"/>
</dbReference>
<dbReference type="Pfam" id="PF05033">
    <property type="entry name" value="Pre-SET"/>
    <property type="match status" value="1"/>
</dbReference>
<sequence length="519" mass="57857">MTDKSLERAATPEESWSDEGANEDGEWLVEGIVAEEVDLDGTKRYEVQWGGGWSRPDGTNTTWMSSIPGREDLVQTWDRKQKQMRKDLAKVDSAIPLPDTLSVHLWRTELRAHAFDERMSKVPTSPSERSAAGWDEEVELAQQLPLKMENRALRPRSRPYSSPARQSSSHKPRSKDDLAASHHESSSTPCRESSVHSPSNSSSIPAVSPGLTSSPKSRRQVVQEMWNKATEKYRWKKAIEKAPAPVLIVNEIDDEEVPPGSETFEYLENNYCWEPDLDPHMSVDDALFTACDCTICHDPSKCDCQVPSELKDDHGQKISAYSDDGLFLFHVPGGVEVLECNKCCRCEIACSNRVAQKPRDVGIEIFKTLQRGWAARATHDLEVGKVLGIYTGKVIRRGDVASLDANHLDYVFDLDGKEDDDGGDVSVDGRFSVDSYNHGNWTRFINHSCDPNLVVYSVVYDTIPELNVPYLAFAAKDVIPAGTELTIDYLGSSSGDVEKRNMSQVQACLCGSQNCRGWL</sequence>
<dbReference type="GO" id="GO:0005694">
    <property type="term" value="C:chromosome"/>
    <property type="evidence" value="ECO:0007669"/>
    <property type="project" value="UniProtKB-SubCell"/>
</dbReference>
<protein>
    <submittedName>
        <fullName evidence="12">SET domain-containing protein</fullName>
    </submittedName>
</protein>
<dbReference type="EMBL" id="JH711574">
    <property type="protein sequence ID" value="EIW85114.1"/>
    <property type="molecule type" value="Genomic_DNA"/>
</dbReference>
<dbReference type="GeneID" id="19199332"/>
<evidence type="ECO:0000256" key="3">
    <source>
        <dbReference type="ARBA" id="ARBA00022603"/>
    </source>
</evidence>
<dbReference type="InterPro" id="IPR001214">
    <property type="entry name" value="SET_dom"/>
</dbReference>
<keyword evidence="2" id="KW-0158">Chromosome</keyword>
<feature type="domain" description="SET" evidence="9">
    <location>
        <begin position="361"/>
        <end position="490"/>
    </location>
</feature>
<dbReference type="KEGG" id="cput:CONPUDRAFT_117641"/>
<keyword evidence="4" id="KW-0808">Transferase</keyword>
<evidence type="ECO:0000313" key="12">
    <source>
        <dbReference type="EMBL" id="EIW85114.1"/>
    </source>
</evidence>
<feature type="compositionally biased region" description="Acidic residues" evidence="8">
    <location>
        <begin position="15"/>
        <end position="25"/>
    </location>
</feature>
<dbReference type="Proteomes" id="UP000053558">
    <property type="component" value="Unassembled WGS sequence"/>
</dbReference>
<organism evidence="12 13">
    <name type="scientific">Coniophora puteana (strain RWD-64-598)</name>
    <name type="common">Brown rot fungus</name>
    <dbReference type="NCBI Taxonomy" id="741705"/>
    <lineage>
        <taxon>Eukaryota</taxon>
        <taxon>Fungi</taxon>
        <taxon>Dikarya</taxon>
        <taxon>Basidiomycota</taxon>
        <taxon>Agaricomycotina</taxon>
        <taxon>Agaricomycetes</taxon>
        <taxon>Agaricomycetidae</taxon>
        <taxon>Boletales</taxon>
        <taxon>Coniophorineae</taxon>
        <taxon>Coniophoraceae</taxon>
        <taxon>Coniophora</taxon>
    </lineage>
</organism>
<evidence type="ECO:0000259" key="10">
    <source>
        <dbReference type="PROSITE" id="PS50867"/>
    </source>
</evidence>
<feature type="compositionally biased region" description="Low complexity" evidence="8">
    <location>
        <begin position="158"/>
        <end position="167"/>
    </location>
</feature>
<accession>A0A5M3N275</accession>
<dbReference type="InterPro" id="IPR046341">
    <property type="entry name" value="SET_dom_sf"/>
</dbReference>
<dbReference type="AlphaFoldDB" id="A0A5M3N275"/>
<dbReference type="Gene3D" id="2.170.270.10">
    <property type="entry name" value="SET domain"/>
    <property type="match status" value="1"/>
</dbReference>
<gene>
    <name evidence="12" type="ORF">CONPUDRAFT_117641</name>
</gene>
<feature type="domain" description="Pre-SET" evidence="10">
    <location>
        <begin position="289"/>
        <end position="358"/>
    </location>
</feature>
<evidence type="ECO:0000256" key="1">
    <source>
        <dbReference type="ARBA" id="ARBA00004286"/>
    </source>
</evidence>
<dbReference type="InterPro" id="IPR003616">
    <property type="entry name" value="Post-SET_dom"/>
</dbReference>
<dbReference type="GO" id="GO:0008270">
    <property type="term" value="F:zinc ion binding"/>
    <property type="evidence" value="ECO:0007669"/>
    <property type="project" value="InterPro"/>
</dbReference>
<feature type="compositionally biased region" description="Basic and acidic residues" evidence="8">
    <location>
        <begin position="1"/>
        <end position="11"/>
    </location>
</feature>
<dbReference type="GO" id="GO:0042054">
    <property type="term" value="F:histone methyltransferase activity"/>
    <property type="evidence" value="ECO:0007669"/>
    <property type="project" value="InterPro"/>
</dbReference>
<dbReference type="SMART" id="SM00317">
    <property type="entry name" value="SET"/>
    <property type="match status" value="1"/>
</dbReference>
<dbReference type="PROSITE" id="PS50280">
    <property type="entry name" value="SET"/>
    <property type="match status" value="1"/>
</dbReference>
<feature type="region of interest" description="Disordered" evidence="8">
    <location>
        <begin position="1"/>
        <end position="25"/>
    </location>
</feature>
<dbReference type="OrthoDB" id="308383at2759"/>
<dbReference type="GO" id="GO:0032259">
    <property type="term" value="P:methylation"/>
    <property type="evidence" value="ECO:0007669"/>
    <property type="project" value="UniProtKB-KW"/>
</dbReference>
<proteinExistence type="predicted"/>
<comment type="caution">
    <text evidence="12">The sequence shown here is derived from an EMBL/GenBank/DDBJ whole genome shotgun (WGS) entry which is preliminary data.</text>
</comment>
<evidence type="ECO:0000256" key="5">
    <source>
        <dbReference type="ARBA" id="ARBA00022691"/>
    </source>
</evidence>
<evidence type="ECO:0000256" key="8">
    <source>
        <dbReference type="SAM" id="MobiDB-lite"/>
    </source>
</evidence>
<feature type="compositionally biased region" description="Basic and acidic residues" evidence="8">
    <location>
        <begin position="174"/>
        <end position="185"/>
    </location>
</feature>
<reference evidence="13" key="1">
    <citation type="journal article" date="2012" name="Science">
        <title>The Paleozoic origin of enzymatic lignin decomposition reconstructed from 31 fungal genomes.</title>
        <authorList>
            <person name="Floudas D."/>
            <person name="Binder M."/>
            <person name="Riley R."/>
            <person name="Barry K."/>
            <person name="Blanchette R.A."/>
            <person name="Henrissat B."/>
            <person name="Martinez A.T."/>
            <person name="Otillar R."/>
            <person name="Spatafora J.W."/>
            <person name="Yadav J.S."/>
            <person name="Aerts A."/>
            <person name="Benoit I."/>
            <person name="Boyd A."/>
            <person name="Carlson A."/>
            <person name="Copeland A."/>
            <person name="Coutinho P.M."/>
            <person name="de Vries R.P."/>
            <person name="Ferreira P."/>
            <person name="Findley K."/>
            <person name="Foster B."/>
            <person name="Gaskell J."/>
            <person name="Glotzer D."/>
            <person name="Gorecki P."/>
            <person name="Heitman J."/>
            <person name="Hesse C."/>
            <person name="Hori C."/>
            <person name="Igarashi K."/>
            <person name="Jurgens J.A."/>
            <person name="Kallen N."/>
            <person name="Kersten P."/>
            <person name="Kohler A."/>
            <person name="Kuees U."/>
            <person name="Kumar T.K.A."/>
            <person name="Kuo A."/>
            <person name="LaButti K."/>
            <person name="Larrondo L.F."/>
            <person name="Lindquist E."/>
            <person name="Ling A."/>
            <person name="Lombard V."/>
            <person name="Lucas S."/>
            <person name="Lundell T."/>
            <person name="Martin R."/>
            <person name="McLaughlin D.J."/>
            <person name="Morgenstern I."/>
            <person name="Morin E."/>
            <person name="Murat C."/>
            <person name="Nagy L.G."/>
            <person name="Nolan M."/>
            <person name="Ohm R.A."/>
            <person name="Patyshakuliyeva A."/>
            <person name="Rokas A."/>
            <person name="Ruiz-Duenas F.J."/>
            <person name="Sabat G."/>
            <person name="Salamov A."/>
            <person name="Samejima M."/>
            <person name="Schmutz J."/>
            <person name="Slot J.C."/>
            <person name="St John F."/>
            <person name="Stenlid J."/>
            <person name="Sun H."/>
            <person name="Sun S."/>
            <person name="Syed K."/>
            <person name="Tsang A."/>
            <person name="Wiebenga A."/>
            <person name="Young D."/>
            <person name="Pisabarro A."/>
            <person name="Eastwood D.C."/>
            <person name="Martin F."/>
            <person name="Cullen D."/>
            <person name="Grigoriev I.V."/>
            <person name="Hibbett D.S."/>
        </authorList>
    </citation>
    <scope>NUCLEOTIDE SEQUENCE [LARGE SCALE GENOMIC DNA]</scope>
    <source>
        <strain evidence="13">RWD-64-598 SS2</strain>
    </source>
</reference>
<evidence type="ECO:0000256" key="2">
    <source>
        <dbReference type="ARBA" id="ARBA00022454"/>
    </source>
</evidence>
<dbReference type="PANTHER" id="PTHR46223">
    <property type="entry name" value="HISTONE-LYSINE N-METHYLTRANSFERASE SUV39H"/>
    <property type="match status" value="1"/>
</dbReference>
<evidence type="ECO:0000256" key="7">
    <source>
        <dbReference type="ARBA" id="ARBA00022833"/>
    </source>
</evidence>
<evidence type="ECO:0000256" key="6">
    <source>
        <dbReference type="ARBA" id="ARBA00022723"/>
    </source>
</evidence>
<keyword evidence="6" id="KW-0479">Metal-binding</keyword>
<evidence type="ECO:0000256" key="4">
    <source>
        <dbReference type="ARBA" id="ARBA00022679"/>
    </source>
</evidence>
<dbReference type="Pfam" id="PF00856">
    <property type="entry name" value="SET"/>
    <property type="match status" value="1"/>
</dbReference>
<dbReference type="PANTHER" id="PTHR46223:SF3">
    <property type="entry name" value="HISTONE-LYSINE N-METHYLTRANSFERASE SET-23"/>
    <property type="match status" value="1"/>
</dbReference>
<keyword evidence="3" id="KW-0489">Methyltransferase</keyword>